<evidence type="ECO:0000313" key="1">
    <source>
        <dbReference type="EMBL" id="MCD2425518.1"/>
    </source>
</evidence>
<organism evidence="1 2">
    <name type="scientific">Niabella pedocola</name>
    <dbReference type="NCBI Taxonomy" id="1752077"/>
    <lineage>
        <taxon>Bacteria</taxon>
        <taxon>Pseudomonadati</taxon>
        <taxon>Bacteroidota</taxon>
        <taxon>Chitinophagia</taxon>
        <taxon>Chitinophagales</taxon>
        <taxon>Chitinophagaceae</taxon>
        <taxon>Niabella</taxon>
    </lineage>
</organism>
<protein>
    <submittedName>
        <fullName evidence="1">Uncharacterized protein</fullName>
    </submittedName>
</protein>
<dbReference type="Proteomes" id="UP001199816">
    <property type="component" value="Unassembled WGS sequence"/>
</dbReference>
<sequence>MNVNRNPIFKKYGIKERLRTGFKAVLDNHSMRALDITTKELRLDFSKIEVISEPQGLQTVKSNIIQKGTVVGYYALVLTENGDWADDFFVIF</sequence>
<accession>A0ABS8PWU2</accession>
<keyword evidence="2" id="KW-1185">Reference proteome</keyword>
<dbReference type="RefSeq" id="WP_231008037.1">
    <property type="nucleotide sequence ID" value="NZ_JAJNEC010000007.1"/>
</dbReference>
<evidence type="ECO:0000313" key="2">
    <source>
        <dbReference type="Proteomes" id="UP001199816"/>
    </source>
</evidence>
<gene>
    <name evidence="1" type="ORF">LQ567_22225</name>
</gene>
<reference evidence="1 2" key="1">
    <citation type="submission" date="2021-11" db="EMBL/GenBank/DDBJ databases">
        <title>Genomic of Niabella pedocola.</title>
        <authorList>
            <person name="Wu T."/>
        </authorList>
    </citation>
    <scope>NUCLEOTIDE SEQUENCE [LARGE SCALE GENOMIC DNA]</scope>
    <source>
        <strain evidence="1 2">JCM 31011</strain>
    </source>
</reference>
<comment type="caution">
    <text evidence="1">The sequence shown here is derived from an EMBL/GenBank/DDBJ whole genome shotgun (WGS) entry which is preliminary data.</text>
</comment>
<dbReference type="EMBL" id="JAJNEC010000007">
    <property type="protein sequence ID" value="MCD2425518.1"/>
    <property type="molecule type" value="Genomic_DNA"/>
</dbReference>
<proteinExistence type="predicted"/>
<name>A0ABS8PWU2_9BACT</name>